<proteinExistence type="predicted"/>
<evidence type="ECO:0000256" key="1">
    <source>
        <dbReference type="SAM" id="Coils"/>
    </source>
</evidence>
<keyword evidence="1" id="KW-0175">Coiled coil</keyword>
<feature type="compositionally biased region" description="Polar residues" evidence="2">
    <location>
        <begin position="86"/>
        <end position="102"/>
    </location>
</feature>
<name>A0A1W0A1R6_9STRA</name>
<gene>
    <name evidence="3" type="ORF">THRCLA_20962</name>
</gene>
<dbReference type="OrthoDB" id="72933at2759"/>
<feature type="compositionally biased region" description="Polar residues" evidence="2">
    <location>
        <begin position="273"/>
        <end position="293"/>
    </location>
</feature>
<dbReference type="EMBL" id="JNBS01000674">
    <property type="protein sequence ID" value="OQS04139.1"/>
    <property type="molecule type" value="Genomic_DNA"/>
</dbReference>
<dbReference type="Gene3D" id="1.20.5.170">
    <property type="match status" value="1"/>
</dbReference>
<dbReference type="Proteomes" id="UP000243217">
    <property type="component" value="Unassembled WGS sequence"/>
</dbReference>
<sequence>MADEVEILRAVLRWSEATCQATYSSVKQHEIPVVHRLLSATESVAKRVNADKWLGSLHEYVNPVATTIDQKISRHVITALNIMTPTDSTSKSRSLPSVQPQPTEEEKKLKSELDTLQAVLRMIRVENHNLRQVETELEVLKTALHRFHEENDQLLQDNTAANIQMRHLNDKIDELRGTITTLEAELETAHEETKQAKDESKAMESDMETLRSTIDALKQKNANLQQELIDVQTYRESQEGQKVSQLEALLAESNLHNTLLEAENKKLKVKAGRSSSQKTKNLARTQSENLASH</sequence>
<evidence type="ECO:0000313" key="3">
    <source>
        <dbReference type="EMBL" id="OQS04139.1"/>
    </source>
</evidence>
<evidence type="ECO:0000313" key="4">
    <source>
        <dbReference type="Proteomes" id="UP000243217"/>
    </source>
</evidence>
<evidence type="ECO:0000256" key="2">
    <source>
        <dbReference type="SAM" id="MobiDB-lite"/>
    </source>
</evidence>
<dbReference type="AlphaFoldDB" id="A0A1W0A1R6"/>
<organism evidence="3 4">
    <name type="scientific">Thraustotheca clavata</name>
    <dbReference type="NCBI Taxonomy" id="74557"/>
    <lineage>
        <taxon>Eukaryota</taxon>
        <taxon>Sar</taxon>
        <taxon>Stramenopiles</taxon>
        <taxon>Oomycota</taxon>
        <taxon>Saprolegniomycetes</taxon>
        <taxon>Saprolegniales</taxon>
        <taxon>Achlyaceae</taxon>
        <taxon>Thraustotheca</taxon>
    </lineage>
</organism>
<accession>A0A1W0A1R6</accession>
<keyword evidence="4" id="KW-1185">Reference proteome</keyword>
<comment type="caution">
    <text evidence="3">The sequence shown here is derived from an EMBL/GenBank/DDBJ whole genome shotgun (WGS) entry which is preliminary data.</text>
</comment>
<protein>
    <submittedName>
        <fullName evidence="3">Uncharacterized protein</fullName>
    </submittedName>
</protein>
<feature type="coiled-coil region" evidence="1">
    <location>
        <begin position="123"/>
        <end position="234"/>
    </location>
</feature>
<reference evidence="3 4" key="1">
    <citation type="journal article" date="2014" name="Genome Biol. Evol.">
        <title>The secreted proteins of Achlya hypogyna and Thraustotheca clavata identify the ancestral oomycete secretome and reveal gene acquisitions by horizontal gene transfer.</title>
        <authorList>
            <person name="Misner I."/>
            <person name="Blouin N."/>
            <person name="Leonard G."/>
            <person name="Richards T.A."/>
            <person name="Lane C.E."/>
        </authorList>
    </citation>
    <scope>NUCLEOTIDE SEQUENCE [LARGE SCALE GENOMIC DNA]</scope>
    <source>
        <strain evidence="3 4">ATCC 34112</strain>
    </source>
</reference>
<feature type="region of interest" description="Disordered" evidence="2">
    <location>
        <begin position="86"/>
        <end position="109"/>
    </location>
</feature>
<feature type="region of interest" description="Disordered" evidence="2">
    <location>
        <begin position="266"/>
        <end position="293"/>
    </location>
</feature>